<feature type="non-terminal residue" evidence="7">
    <location>
        <position position="1"/>
    </location>
</feature>
<keyword evidence="5" id="KW-0325">Glycoprotein</keyword>
<dbReference type="CTD" id="20232643"/>
<dbReference type="PRINTS" id="PR00453">
    <property type="entry name" value="VWFADOMAIN"/>
</dbReference>
<feature type="domain" description="VWFA" evidence="6">
    <location>
        <begin position="8"/>
        <end position="183"/>
    </location>
</feature>
<dbReference type="PROSITE" id="PS50234">
    <property type="entry name" value="VWFA"/>
    <property type="match status" value="1"/>
</dbReference>
<gene>
    <name evidence="7" type="ORF">LOTGIDRAFT_126839</name>
</gene>
<proteinExistence type="predicted"/>
<dbReference type="GeneID" id="20232643"/>
<dbReference type="FunFam" id="3.40.50.410:FF:000004">
    <property type="entry name" value="collagen alpha-6(VI) chain"/>
    <property type="match status" value="1"/>
</dbReference>
<evidence type="ECO:0000256" key="4">
    <source>
        <dbReference type="ARBA" id="ARBA00022737"/>
    </source>
</evidence>
<dbReference type="Pfam" id="PF00092">
    <property type="entry name" value="VWA"/>
    <property type="match status" value="1"/>
</dbReference>
<keyword evidence="3" id="KW-0732">Signal</keyword>
<dbReference type="OMA" id="CILACKS"/>
<evidence type="ECO:0000256" key="5">
    <source>
        <dbReference type="ARBA" id="ARBA00023180"/>
    </source>
</evidence>
<reference evidence="7 8" key="1">
    <citation type="journal article" date="2013" name="Nature">
        <title>Insights into bilaterian evolution from three spiralian genomes.</title>
        <authorList>
            <person name="Simakov O."/>
            <person name="Marletaz F."/>
            <person name="Cho S.J."/>
            <person name="Edsinger-Gonzales E."/>
            <person name="Havlak P."/>
            <person name="Hellsten U."/>
            <person name="Kuo D.H."/>
            <person name="Larsson T."/>
            <person name="Lv J."/>
            <person name="Arendt D."/>
            <person name="Savage R."/>
            <person name="Osoegawa K."/>
            <person name="de Jong P."/>
            <person name="Grimwood J."/>
            <person name="Chapman J.A."/>
            <person name="Shapiro H."/>
            <person name="Aerts A."/>
            <person name="Otillar R.P."/>
            <person name="Terry A.Y."/>
            <person name="Boore J.L."/>
            <person name="Grigoriev I.V."/>
            <person name="Lindberg D.R."/>
            <person name="Seaver E.C."/>
            <person name="Weisblat D.A."/>
            <person name="Putnam N.H."/>
            <person name="Rokhsar D.S."/>
        </authorList>
    </citation>
    <scope>NUCLEOTIDE SEQUENCE [LARGE SCALE GENOMIC DNA]</scope>
</reference>
<dbReference type="InterPro" id="IPR002035">
    <property type="entry name" value="VWF_A"/>
</dbReference>
<dbReference type="PANTHER" id="PTHR24020">
    <property type="entry name" value="COLLAGEN ALPHA"/>
    <property type="match status" value="1"/>
</dbReference>
<dbReference type="Gene3D" id="3.40.50.410">
    <property type="entry name" value="von Willebrand factor, type A domain"/>
    <property type="match status" value="1"/>
</dbReference>
<evidence type="ECO:0000256" key="2">
    <source>
        <dbReference type="ARBA" id="ARBA00022525"/>
    </source>
</evidence>
<sequence length="212" mass="24005">GCSDTQIDLVVILDASTSVTEPNFKLMLEFLKDFLSIADIDRGNVRVGVVIYSTKDHIQFHLNQYRSKQDIYNAIDNIPYRFGSTNTADALKTMHTEMFTQRNGDRPGVDNICVLITDGISNINSRRTIPEAEAARSKNIHIYVIGIGLTDLREVDGIASKPVEENRFAVQEFDELSAMKNKVFSSLCYCKYFDCFDVFVITCPFFHVLLLL</sequence>
<dbReference type="Proteomes" id="UP000030746">
    <property type="component" value="Unassembled WGS sequence"/>
</dbReference>
<name>V4BHD3_LOTGI</name>
<dbReference type="KEGG" id="lgi:LOTGIDRAFT_126839"/>
<dbReference type="HOGENOM" id="CLU_008905_4_0_1"/>
<evidence type="ECO:0000256" key="1">
    <source>
        <dbReference type="ARBA" id="ARBA00004613"/>
    </source>
</evidence>
<keyword evidence="4" id="KW-0677">Repeat</keyword>
<dbReference type="InterPro" id="IPR050525">
    <property type="entry name" value="ECM_Assembly_Org"/>
</dbReference>
<keyword evidence="8" id="KW-1185">Reference proteome</keyword>
<dbReference type="PANTHER" id="PTHR24020:SF84">
    <property type="entry name" value="VWFA DOMAIN-CONTAINING PROTEIN"/>
    <property type="match status" value="1"/>
</dbReference>
<dbReference type="AlphaFoldDB" id="V4BHD3"/>
<dbReference type="CDD" id="cd01450">
    <property type="entry name" value="vWFA_subfamily_ECM"/>
    <property type="match status" value="1"/>
</dbReference>
<protein>
    <recommendedName>
        <fullName evidence="6">VWFA domain-containing protein</fullName>
    </recommendedName>
</protein>
<dbReference type="GO" id="GO:0005576">
    <property type="term" value="C:extracellular region"/>
    <property type="evidence" value="ECO:0007669"/>
    <property type="project" value="UniProtKB-SubCell"/>
</dbReference>
<evidence type="ECO:0000313" key="7">
    <source>
        <dbReference type="EMBL" id="ESO87964.1"/>
    </source>
</evidence>
<keyword evidence="2" id="KW-0964">Secreted</keyword>
<dbReference type="SMART" id="SM00327">
    <property type="entry name" value="VWA"/>
    <property type="match status" value="1"/>
</dbReference>
<evidence type="ECO:0000259" key="6">
    <source>
        <dbReference type="PROSITE" id="PS50234"/>
    </source>
</evidence>
<evidence type="ECO:0000313" key="8">
    <source>
        <dbReference type="Proteomes" id="UP000030746"/>
    </source>
</evidence>
<accession>V4BHD3</accession>
<dbReference type="InterPro" id="IPR036465">
    <property type="entry name" value="vWFA_dom_sf"/>
</dbReference>
<dbReference type="OrthoDB" id="199024at2759"/>
<dbReference type="EMBL" id="KB202793">
    <property type="protein sequence ID" value="ESO87964.1"/>
    <property type="molecule type" value="Genomic_DNA"/>
</dbReference>
<comment type="subcellular location">
    <subcellularLocation>
        <location evidence="1">Secreted</location>
    </subcellularLocation>
</comment>
<organism evidence="7 8">
    <name type="scientific">Lottia gigantea</name>
    <name type="common">Giant owl limpet</name>
    <dbReference type="NCBI Taxonomy" id="225164"/>
    <lineage>
        <taxon>Eukaryota</taxon>
        <taxon>Metazoa</taxon>
        <taxon>Spiralia</taxon>
        <taxon>Lophotrochozoa</taxon>
        <taxon>Mollusca</taxon>
        <taxon>Gastropoda</taxon>
        <taxon>Patellogastropoda</taxon>
        <taxon>Lottioidea</taxon>
        <taxon>Lottiidae</taxon>
        <taxon>Lottia</taxon>
    </lineage>
</organism>
<dbReference type="SUPFAM" id="SSF53300">
    <property type="entry name" value="vWA-like"/>
    <property type="match status" value="1"/>
</dbReference>
<evidence type="ECO:0000256" key="3">
    <source>
        <dbReference type="ARBA" id="ARBA00022729"/>
    </source>
</evidence>
<dbReference type="RefSeq" id="XP_009061281.1">
    <property type="nucleotide sequence ID" value="XM_009063033.1"/>
</dbReference>